<dbReference type="InterPro" id="IPR037012">
    <property type="entry name" value="NanQ/TabA/YiaL_sf"/>
</dbReference>
<dbReference type="Gene3D" id="2.60.120.370">
    <property type="entry name" value="YhcH/YjgK/YiaL"/>
    <property type="match status" value="1"/>
</dbReference>
<dbReference type="Pfam" id="PF04074">
    <property type="entry name" value="DUF386"/>
    <property type="match status" value="1"/>
</dbReference>
<dbReference type="InterPro" id="IPR004375">
    <property type="entry name" value="NanQ/TabA/YiaL"/>
</dbReference>
<dbReference type="Proteomes" id="UP001165962">
    <property type="component" value="Unassembled WGS sequence"/>
</dbReference>
<reference evidence="1" key="1">
    <citation type="submission" date="2020-03" db="EMBL/GenBank/DDBJ databases">
        <title>Draft sequencing of Paenibacilllus sp. S3N08.</title>
        <authorList>
            <person name="Kim D.-U."/>
        </authorList>
    </citation>
    <scope>NUCLEOTIDE SEQUENCE</scope>
    <source>
        <strain evidence="1">S3N08</strain>
    </source>
</reference>
<dbReference type="PANTHER" id="PTHR34986">
    <property type="entry name" value="EVOLVED BETA-GALACTOSIDASE SUBUNIT BETA"/>
    <property type="match status" value="1"/>
</dbReference>
<keyword evidence="2" id="KW-1185">Reference proteome</keyword>
<evidence type="ECO:0000313" key="2">
    <source>
        <dbReference type="Proteomes" id="UP001165962"/>
    </source>
</evidence>
<proteinExistence type="predicted"/>
<sequence length="154" mass="17116">MMIFDSMSNASLYYGIHPGIAKALRLLQEKPTAALEPGKYEIDGSRMFVLVQQYESRPLQAGVWEAHHRYFDVQYVTQGTELMGVAPIERMEISTAYDAATDFALYAGNGSFFELAAGYFTILAPQDVHMACIAVKDPLPVKKLVVKVALEYGE</sequence>
<name>A0ABX0J7D7_9BACL</name>
<organism evidence="1 2">
    <name type="scientific">Paenibacillus agricola</name>
    <dbReference type="NCBI Taxonomy" id="2716264"/>
    <lineage>
        <taxon>Bacteria</taxon>
        <taxon>Bacillati</taxon>
        <taxon>Bacillota</taxon>
        <taxon>Bacilli</taxon>
        <taxon>Bacillales</taxon>
        <taxon>Paenibacillaceae</taxon>
        <taxon>Paenibacillus</taxon>
    </lineage>
</organism>
<dbReference type="NCBIfam" id="TIGR00022">
    <property type="entry name" value="YhcH/YjgK/YiaL family protein"/>
    <property type="match status" value="1"/>
</dbReference>
<comment type="caution">
    <text evidence="1">The sequence shown here is derived from an EMBL/GenBank/DDBJ whole genome shotgun (WGS) entry which is preliminary data.</text>
</comment>
<dbReference type="SUPFAM" id="SSF51197">
    <property type="entry name" value="Clavaminate synthase-like"/>
    <property type="match status" value="1"/>
</dbReference>
<accession>A0ABX0J7D7</accession>
<protein>
    <submittedName>
        <fullName evidence="1">DUF386 domain-containing protein</fullName>
    </submittedName>
</protein>
<gene>
    <name evidence="1" type="ORF">G9U52_21125</name>
</gene>
<dbReference type="EMBL" id="JAAOIW010000008">
    <property type="protein sequence ID" value="NHN32347.1"/>
    <property type="molecule type" value="Genomic_DNA"/>
</dbReference>
<dbReference type="RefSeq" id="WP_166152646.1">
    <property type="nucleotide sequence ID" value="NZ_JAAOIW010000008.1"/>
</dbReference>
<evidence type="ECO:0000313" key="1">
    <source>
        <dbReference type="EMBL" id="NHN32347.1"/>
    </source>
</evidence>
<dbReference type="PANTHER" id="PTHR34986:SF1">
    <property type="entry name" value="PROTEIN YIAL"/>
    <property type="match status" value="1"/>
</dbReference>